<name>A0A3M7HJC1_HORWE</name>
<feature type="compositionally biased region" description="Polar residues" evidence="1">
    <location>
        <begin position="77"/>
        <end position="88"/>
    </location>
</feature>
<dbReference type="Proteomes" id="UP000281677">
    <property type="component" value="Unassembled WGS sequence"/>
</dbReference>
<dbReference type="AlphaFoldDB" id="A0A3M7HJC1"/>
<evidence type="ECO:0000256" key="1">
    <source>
        <dbReference type="SAM" id="MobiDB-lite"/>
    </source>
</evidence>
<comment type="caution">
    <text evidence="2">The sequence shown here is derived from an EMBL/GenBank/DDBJ whole genome shotgun (WGS) entry which is preliminary data.</text>
</comment>
<feature type="compositionally biased region" description="Polar residues" evidence="1">
    <location>
        <begin position="167"/>
        <end position="189"/>
    </location>
</feature>
<protein>
    <submittedName>
        <fullName evidence="2">Uncharacterized protein</fullName>
    </submittedName>
</protein>
<feature type="compositionally biased region" description="Polar residues" evidence="1">
    <location>
        <begin position="115"/>
        <end position="124"/>
    </location>
</feature>
<dbReference type="EMBL" id="QWIS01000036">
    <property type="protein sequence ID" value="RMZ13349.1"/>
    <property type="molecule type" value="Genomic_DNA"/>
</dbReference>
<sequence>MTSMFSKHVIYTLLISGAAGAAIFPRTIVTVTSVRTNTVYVPPAVTTSTKIVPYTSTYTNSMNAGLNPVNGLPIPTSKGSNTSSSPAASINAGLNPGNGLPVPSVETPKGATKPITPTSVQPPRSSNTSSSSGLTITPLTFTTINGTVSLIPYTSTSTKTVEPAPKPSSSKVSTHAPQFTTFHTTSVSSKKPESTAQSPSSSSRSSSETPKPTSSGPTSSSSKVPESTSTSPKSSTKTQTSTETPRSSLDSSPFNTSTATKDPEATKEPEACSTTKGFCFPSGSATRGNSEGLIGM</sequence>
<dbReference type="Proteomes" id="UP000280598">
    <property type="component" value="Unassembled WGS sequence"/>
</dbReference>
<evidence type="ECO:0000313" key="3">
    <source>
        <dbReference type="EMBL" id="RMZ34592.1"/>
    </source>
</evidence>
<accession>A0A3M7HJC1</accession>
<dbReference type="EMBL" id="QWIT01000019">
    <property type="protein sequence ID" value="RMZ34592.1"/>
    <property type="molecule type" value="Genomic_DNA"/>
</dbReference>
<feature type="compositionally biased region" description="Low complexity" evidence="1">
    <location>
        <begin position="194"/>
        <end position="247"/>
    </location>
</feature>
<organism evidence="2 4">
    <name type="scientific">Hortaea werneckii</name>
    <name type="common">Black yeast</name>
    <name type="synonym">Cladosporium werneckii</name>
    <dbReference type="NCBI Taxonomy" id="91943"/>
    <lineage>
        <taxon>Eukaryota</taxon>
        <taxon>Fungi</taxon>
        <taxon>Dikarya</taxon>
        <taxon>Ascomycota</taxon>
        <taxon>Pezizomycotina</taxon>
        <taxon>Dothideomycetes</taxon>
        <taxon>Dothideomycetidae</taxon>
        <taxon>Mycosphaerellales</taxon>
        <taxon>Teratosphaeriaceae</taxon>
        <taxon>Hortaea</taxon>
    </lineage>
</organism>
<feature type="compositionally biased region" description="Polar residues" evidence="1">
    <location>
        <begin position="248"/>
        <end position="260"/>
    </location>
</feature>
<dbReference type="OrthoDB" id="3932318at2759"/>
<evidence type="ECO:0000313" key="5">
    <source>
        <dbReference type="Proteomes" id="UP000281677"/>
    </source>
</evidence>
<reference evidence="4 5" key="1">
    <citation type="journal article" date="2018" name="BMC Genomics">
        <title>Genomic evidence for intraspecific hybridization in a clonal and extremely halotolerant yeast.</title>
        <authorList>
            <person name="Gostincar C."/>
            <person name="Stajich J.E."/>
            <person name="Zupancic J."/>
            <person name="Zalar P."/>
            <person name="Gunde-Cimerman N."/>
        </authorList>
    </citation>
    <scope>NUCLEOTIDE SEQUENCE [LARGE SCALE GENOMIC DNA]</scope>
    <source>
        <strain evidence="3 5">EXF-120</strain>
        <strain evidence="2 4">EXF-562</strain>
    </source>
</reference>
<proteinExistence type="predicted"/>
<gene>
    <name evidence="3" type="ORF">D0859_01259</name>
    <name evidence="2" type="ORF">D0860_02615</name>
</gene>
<dbReference type="VEuPathDB" id="FungiDB:BTJ68_13531"/>
<evidence type="ECO:0000313" key="2">
    <source>
        <dbReference type="EMBL" id="RMZ13349.1"/>
    </source>
</evidence>
<evidence type="ECO:0000313" key="4">
    <source>
        <dbReference type="Proteomes" id="UP000280598"/>
    </source>
</evidence>
<feature type="compositionally biased region" description="Basic and acidic residues" evidence="1">
    <location>
        <begin position="261"/>
        <end position="270"/>
    </location>
</feature>
<feature type="region of interest" description="Disordered" evidence="1">
    <location>
        <begin position="73"/>
        <end position="136"/>
    </location>
</feature>
<feature type="region of interest" description="Disordered" evidence="1">
    <location>
        <begin position="156"/>
        <end position="296"/>
    </location>
</feature>